<dbReference type="EMBL" id="JBDKWZ010000020">
    <property type="protein sequence ID" value="MEN7551217.1"/>
    <property type="molecule type" value="Genomic_DNA"/>
</dbReference>
<name>A0AAW9S221_9BACT</name>
<dbReference type="Proteomes" id="UP001403385">
    <property type="component" value="Unassembled WGS sequence"/>
</dbReference>
<dbReference type="InterPro" id="IPR036188">
    <property type="entry name" value="FAD/NAD-bd_sf"/>
</dbReference>
<dbReference type="RefSeq" id="WP_346823997.1">
    <property type="nucleotide sequence ID" value="NZ_JBDKWZ010000020.1"/>
</dbReference>
<accession>A0AAW9S221</accession>
<reference evidence="1 2" key="1">
    <citation type="submission" date="2024-04" db="EMBL/GenBank/DDBJ databases">
        <title>Novel genus in family Flammeovirgaceae.</title>
        <authorList>
            <person name="Nguyen T.H."/>
            <person name="Vuong T.Q."/>
            <person name="Le H."/>
            <person name="Kim S.-G."/>
        </authorList>
    </citation>
    <scope>NUCLEOTIDE SEQUENCE [LARGE SCALE GENOMIC DNA]</scope>
    <source>
        <strain evidence="1 2">JCM 23209</strain>
    </source>
</reference>
<dbReference type="Gene3D" id="3.50.50.60">
    <property type="entry name" value="FAD/NAD(P)-binding domain"/>
    <property type="match status" value="1"/>
</dbReference>
<protein>
    <submittedName>
        <fullName evidence="1">Lycopene cyclase family protein</fullName>
    </submittedName>
</protein>
<evidence type="ECO:0000313" key="2">
    <source>
        <dbReference type="Proteomes" id="UP001403385"/>
    </source>
</evidence>
<organism evidence="1 2">
    <name type="scientific">Rapidithrix thailandica</name>
    <dbReference type="NCBI Taxonomy" id="413964"/>
    <lineage>
        <taxon>Bacteria</taxon>
        <taxon>Pseudomonadati</taxon>
        <taxon>Bacteroidota</taxon>
        <taxon>Cytophagia</taxon>
        <taxon>Cytophagales</taxon>
        <taxon>Flammeovirgaceae</taxon>
        <taxon>Rapidithrix</taxon>
    </lineage>
</organism>
<gene>
    <name evidence="1" type="ORF">AAG747_25085</name>
</gene>
<dbReference type="AlphaFoldDB" id="A0AAW9S221"/>
<dbReference type="SUPFAM" id="SSF51905">
    <property type="entry name" value="FAD/NAD(P)-binding domain"/>
    <property type="match status" value="1"/>
</dbReference>
<comment type="caution">
    <text evidence="1">The sequence shown here is derived from an EMBL/GenBank/DDBJ whole genome shotgun (WGS) entry which is preliminary data.</text>
</comment>
<proteinExistence type="predicted"/>
<dbReference type="Pfam" id="PF05834">
    <property type="entry name" value="Lycopene_cycl"/>
    <property type="match status" value="1"/>
</dbReference>
<evidence type="ECO:0000313" key="1">
    <source>
        <dbReference type="EMBL" id="MEN7551217.1"/>
    </source>
</evidence>
<sequence>MNSYDYIIIGAGCAGLSLSYYLQRSEKLKGKKVLVLEKAPKTTNDRTWCFWTKRPTAFEEIVYKKWSKLDFISEGFRKQFDLNAYTYQQLRGLDFYHFILHRIKAAPSFFMRYETVKNVQNTAHGVRVQTSENHYEASVVFDSRIHWPEFHPAPPGKITLLQHFKGWKIKSATPVFSPETIRMFDFKLPQKGQVRFVYLLPYSATEALVEFTVFSQKTLLDQEYNEQLKHYIQYALGIVKYQIEETEQGVIPMTNYPFAFHYTPCHIRIGTNAGFCKPSSGYTFLRIQHDCQQIVSNLETGQALQHHRKHSQKFRLYDTLMLDIMHRDGGQIATIFRHLFENNSIEEIFSFLDEETSFVQELSIMASLPYFPFLKSLQNHVFNKLKNSASPSKIIRRKKSIFD</sequence>
<keyword evidence="2" id="KW-1185">Reference proteome</keyword>